<name>A0AAW0AK35_9AGAR</name>
<dbReference type="AlphaFoldDB" id="A0AAW0AK35"/>
<gene>
    <name evidence="2" type="ORF">R3P38DRAFT_3206912</name>
</gene>
<dbReference type="PANTHER" id="PTHR11439:SF483">
    <property type="entry name" value="PEPTIDE SYNTHASE GLIP-LIKE, PUTATIVE (AFU_ORTHOLOGUE AFUA_3G12920)-RELATED"/>
    <property type="match status" value="1"/>
</dbReference>
<dbReference type="EMBL" id="JAWWNJ010000059">
    <property type="protein sequence ID" value="KAK7013539.1"/>
    <property type="molecule type" value="Genomic_DNA"/>
</dbReference>
<accession>A0AAW0AK35</accession>
<organism evidence="2 3">
    <name type="scientific">Favolaschia claudopus</name>
    <dbReference type="NCBI Taxonomy" id="2862362"/>
    <lineage>
        <taxon>Eukaryota</taxon>
        <taxon>Fungi</taxon>
        <taxon>Dikarya</taxon>
        <taxon>Basidiomycota</taxon>
        <taxon>Agaricomycotina</taxon>
        <taxon>Agaricomycetes</taxon>
        <taxon>Agaricomycetidae</taxon>
        <taxon>Agaricales</taxon>
        <taxon>Marasmiineae</taxon>
        <taxon>Mycenaceae</taxon>
        <taxon>Favolaschia</taxon>
    </lineage>
</organism>
<reference evidence="2 3" key="1">
    <citation type="journal article" date="2024" name="J Genomics">
        <title>Draft genome sequencing and assembly of Favolaschia claudopus CIRM-BRFM 2984 isolated from oak limbs.</title>
        <authorList>
            <person name="Navarro D."/>
            <person name="Drula E."/>
            <person name="Chaduli D."/>
            <person name="Cazenave R."/>
            <person name="Ahrendt S."/>
            <person name="Wang J."/>
            <person name="Lipzen A."/>
            <person name="Daum C."/>
            <person name="Barry K."/>
            <person name="Grigoriev I.V."/>
            <person name="Favel A."/>
            <person name="Rosso M.N."/>
            <person name="Martin F."/>
        </authorList>
    </citation>
    <scope>NUCLEOTIDE SEQUENCE [LARGE SCALE GENOMIC DNA]</scope>
    <source>
        <strain evidence="2 3">CIRM-BRFM 2984</strain>
    </source>
</reference>
<feature type="compositionally biased region" description="Low complexity" evidence="1">
    <location>
        <begin position="95"/>
        <end position="120"/>
    </location>
</feature>
<proteinExistence type="predicted"/>
<evidence type="ECO:0000313" key="2">
    <source>
        <dbReference type="EMBL" id="KAK7013539.1"/>
    </source>
</evidence>
<feature type="region of interest" description="Disordered" evidence="1">
    <location>
        <begin position="90"/>
        <end position="121"/>
    </location>
</feature>
<dbReference type="PANTHER" id="PTHR11439">
    <property type="entry name" value="GAG-POL-RELATED RETROTRANSPOSON"/>
    <property type="match status" value="1"/>
</dbReference>
<sequence>MSDATGFQAAGAMPNYQLNLTSNTELQLLQPSISCIQSLPPIDTDLQLHSFDDSNSPYNAPSTLFGNFDAASTSQTSLNVQSPLFRETSLPAHASPVPGWPGSSHSPSSSTAESPSPSLPTKDYLVQQYKENIIKSRKGEEDNWELQFPPSPLSPRVTPLPLHDVLRQTSSYSYDYLATPSIQPAASSSHSNIASMPASSSDLGATSTRSCPGIVVQWPPELELNFNETFPFHRVPIGRSNGDLPFYIELQDGGKKIVAWSKTCTRRLTPFASHCHECDKVVARLDRLGSMAEHAEKGTNYRFLSHSIFVVSLNMSRQLATFARKMGDYERLVMAIAENDVPRINALLNTALQNGASVNTIIAQITETVQRLRSTKGFPQFEHDLSLLIYRIGGNSLLYSLNHALGLPSLRTIGNSAHFVKIAPSFGPVSIDEIRVNIQKVILEPRALVGNTQKKAVVIMMDEVALEEHLDYFPMQNKVGGLCQKHSGTIPLELKAYTSVLAIVDKLRDGTVHFGKEMAVVARESVEDMEKIYNLLMAAWEELGEQTYGEIRNFATVDRRMFCKEEIPKDHPLFRILSNLPGLNLFTGPKLILQTFDWRHIVKRHSTVVRQPSGMCVDAGRVVNPHFLAQCLELLDDHDEKSVHKLLNPDDPQDVPRAIDLIEAIISLREIEIPQHNVDLSYTADSVRLLGHGFENFTLPFITPEFNLSRQICMLSTCAHIIFVLFREYRLDFMSNQLYGDTQSTIKNIVFSVGGAIVPYQSVIGSAMYAMLGTRPDLAYSVGVLGRYSAKPKRIHWAAAKRLLRYLKGTRHWELVYNGADISMDMQFLGYSDANWNGDRDTSRSTSGYVFIVNSGAIGWSSRRQFMDNIQHG</sequence>
<protein>
    <submittedName>
        <fullName evidence="2">Uncharacterized protein</fullName>
    </submittedName>
</protein>
<keyword evidence="3" id="KW-1185">Reference proteome</keyword>
<dbReference type="Proteomes" id="UP001362999">
    <property type="component" value="Unassembled WGS sequence"/>
</dbReference>
<evidence type="ECO:0000256" key="1">
    <source>
        <dbReference type="SAM" id="MobiDB-lite"/>
    </source>
</evidence>
<comment type="caution">
    <text evidence="2">The sequence shown here is derived from an EMBL/GenBank/DDBJ whole genome shotgun (WGS) entry which is preliminary data.</text>
</comment>
<evidence type="ECO:0000313" key="3">
    <source>
        <dbReference type="Proteomes" id="UP001362999"/>
    </source>
</evidence>